<name>A0ABW4QZQ8_9BACT</name>
<proteinExistence type="predicted"/>
<dbReference type="EMBL" id="JBHUFD010000018">
    <property type="protein sequence ID" value="MFD1875118.1"/>
    <property type="molecule type" value="Genomic_DNA"/>
</dbReference>
<evidence type="ECO:0000259" key="1">
    <source>
        <dbReference type="Pfam" id="PF00582"/>
    </source>
</evidence>
<dbReference type="Gene3D" id="3.40.50.12370">
    <property type="match status" value="1"/>
</dbReference>
<evidence type="ECO:0000313" key="2">
    <source>
        <dbReference type="EMBL" id="MFD1875118.1"/>
    </source>
</evidence>
<dbReference type="InterPro" id="IPR006016">
    <property type="entry name" value="UspA"/>
</dbReference>
<accession>A0ABW4QZQ8</accession>
<comment type="caution">
    <text evidence="2">The sequence shown here is derived from an EMBL/GenBank/DDBJ whole genome shotgun (WGS) entry which is preliminary data.</text>
</comment>
<evidence type="ECO:0000313" key="3">
    <source>
        <dbReference type="Proteomes" id="UP001597197"/>
    </source>
</evidence>
<gene>
    <name evidence="2" type="ORF">ACFSDX_21970</name>
</gene>
<dbReference type="Pfam" id="PF00582">
    <property type="entry name" value="Usp"/>
    <property type="match status" value="1"/>
</dbReference>
<dbReference type="Proteomes" id="UP001597197">
    <property type="component" value="Unassembled WGS sequence"/>
</dbReference>
<keyword evidence="3" id="KW-1185">Reference proteome</keyword>
<protein>
    <submittedName>
        <fullName evidence="2">Universal stress protein</fullName>
    </submittedName>
</protein>
<reference evidence="3" key="1">
    <citation type="journal article" date="2019" name="Int. J. Syst. Evol. Microbiol.">
        <title>The Global Catalogue of Microorganisms (GCM) 10K type strain sequencing project: providing services to taxonomists for standard genome sequencing and annotation.</title>
        <authorList>
            <consortium name="The Broad Institute Genomics Platform"/>
            <consortium name="The Broad Institute Genome Sequencing Center for Infectious Disease"/>
            <person name="Wu L."/>
            <person name="Ma J."/>
        </authorList>
    </citation>
    <scope>NUCLEOTIDE SEQUENCE [LARGE SCALE GENOMIC DNA]</scope>
    <source>
        <strain evidence="3">CGMCC 1.15795</strain>
    </source>
</reference>
<organism evidence="2 3">
    <name type="scientific">Hymenobacter bucti</name>
    <dbReference type="NCBI Taxonomy" id="1844114"/>
    <lineage>
        <taxon>Bacteria</taxon>
        <taxon>Pseudomonadati</taxon>
        <taxon>Bacteroidota</taxon>
        <taxon>Cytophagia</taxon>
        <taxon>Cytophagales</taxon>
        <taxon>Hymenobacteraceae</taxon>
        <taxon>Hymenobacter</taxon>
    </lineage>
</organism>
<dbReference type="RefSeq" id="WP_382317509.1">
    <property type="nucleotide sequence ID" value="NZ_JBHUFD010000018.1"/>
</dbReference>
<feature type="domain" description="UspA" evidence="1">
    <location>
        <begin position="225"/>
        <end position="274"/>
    </location>
</feature>
<dbReference type="SUPFAM" id="SSF52402">
    <property type="entry name" value="Adenine nucleotide alpha hydrolases-like"/>
    <property type="match status" value="2"/>
</dbReference>
<sequence>MPLTLIVFAGFYAAARHAVRYADTLAQAVGGKLVLLHVKRASLFDPYEVLSEDLRQAELGTQLDTAAALYRLADELPSHPTVEIALDLLPIVAQDQADQHQPALFVLPRPEPYFTDAAGLARDCAELLRAGHHPLLVVPAHGPANQLPRRILIAADAEAFALARHAKPLHQLLALPEATLFLAHVSDGVRDDADCGAALHAVQVSGLLKGLASPELRGYECDNYEQGVLNAVQDTEADLLVVFARQRSYLGELFHHSVTAQLLARSPVPVLVVPTAAEVVPAH</sequence>